<keyword evidence="4" id="KW-0812">Transmembrane</keyword>
<dbReference type="Gene3D" id="2.40.160.60">
    <property type="entry name" value="Outer membrane protein transport protein (OMPP1/FadL/TodX)"/>
    <property type="match status" value="1"/>
</dbReference>
<evidence type="ECO:0000313" key="10">
    <source>
        <dbReference type="Proteomes" id="UP000305674"/>
    </source>
</evidence>
<keyword evidence="10" id="KW-1185">Reference proteome</keyword>
<organism evidence="9 10">
    <name type="scientific">Ferrimonas sediminicola</name>
    <dbReference type="NCBI Taxonomy" id="2569538"/>
    <lineage>
        <taxon>Bacteria</taxon>
        <taxon>Pseudomonadati</taxon>
        <taxon>Pseudomonadota</taxon>
        <taxon>Gammaproteobacteria</taxon>
        <taxon>Alteromonadales</taxon>
        <taxon>Ferrimonadaceae</taxon>
        <taxon>Ferrimonas</taxon>
    </lineage>
</organism>
<reference evidence="9 10" key="1">
    <citation type="submission" date="2019-04" db="EMBL/GenBank/DDBJ databases">
        <authorList>
            <person name="Hwang J.C."/>
        </authorList>
    </citation>
    <scope>NUCLEOTIDE SEQUENCE [LARGE SCALE GENOMIC DNA]</scope>
    <source>
        <strain evidence="9 10">IMCC35001</strain>
    </source>
</reference>
<comment type="caution">
    <text evidence="9">The sequence shown here is derived from an EMBL/GenBank/DDBJ whole genome shotgun (WGS) entry which is preliminary data.</text>
</comment>
<dbReference type="PANTHER" id="PTHR35093:SF8">
    <property type="entry name" value="OUTER MEMBRANE PROTEIN NMB0088-RELATED"/>
    <property type="match status" value="1"/>
</dbReference>
<keyword evidence="3" id="KW-1134">Transmembrane beta strand</keyword>
<feature type="chain" id="PRO_5020294284" evidence="8">
    <location>
        <begin position="21"/>
        <end position="422"/>
    </location>
</feature>
<evidence type="ECO:0000256" key="3">
    <source>
        <dbReference type="ARBA" id="ARBA00022452"/>
    </source>
</evidence>
<dbReference type="GO" id="GO:0015483">
    <property type="term" value="F:long-chain fatty acid transporting porin activity"/>
    <property type="evidence" value="ECO:0007669"/>
    <property type="project" value="TreeGrafter"/>
</dbReference>
<keyword evidence="7" id="KW-0998">Cell outer membrane</keyword>
<dbReference type="AlphaFoldDB" id="A0A4U1BKG5"/>
<gene>
    <name evidence="9" type="ORF">FCL40_00645</name>
</gene>
<evidence type="ECO:0000256" key="2">
    <source>
        <dbReference type="ARBA" id="ARBA00008163"/>
    </source>
</evidence>
<evidence type="ECO:0000256" key="5">
    <source>
        <dbReference type="ARBA" id="ARBA00022729"/>
    </source>
</evidence>
<name>A0A4U1BKG5_9GAMM</name>
<dbReference type="GO" id="GO:0009279">
    <property type="term" value="C:cell outer membrane"/>
    <property type="evidence" value="ECO:0007669"/>
    <property type="project" value="UniProtKB-SubCell"/>
</dbReference>
<feature type="signal peptide" evidence="8">
    <location>
        <begin position="1"/>
        <end position="20"/>
    </location>
</feature>
<comment type="similarity">
    <text evidence="2">Belongs to the OmpP1/FadL family.</text>
</comment>
<evidence type="ECO:0000256" key="4">
    <source>
        <dbReference type="ARBA" id="ARBA00022692"/>
    </source>
</evidence>
<protein>
    <submittedName>
        <fullName evidence="9">Aromatic hydrocarbon degradation protein</fullName>
    </submittedName>
</protein>
<dbReference type="OrthoDB" id="19849at2"/>
<sequence length="422" mass="44877">MKIRVVAALVAGALAGQVHAAGFQLAEYSATGLGRAFAGEAAIADNASAQGRNAALLIQLEGHQISAGAIYVNPNIDVEGTTSIPAAGFSTDASADDIAPAQWVPNFYYSNRLSDDWAIGLALTSNYGFATELPAAHEAAIFGSDTQITTVELAPNVAYKLSDTLAVGLGLRLVYGDGKVEGTVPNWGANFGLPAGAKLKSVEGDGVDWGYQLGMTWEPAKGHRIGLAYHSEVELKLEGDAEGLAFGMMPGQSKEGSLKLPLPAYAELSSVHQLTESLSVHGSINWTDWSAFEELVVDFPGEPSNLLKEENFKDNWRVALGATYQLDSQWLVRGGVALDKTAVDDEHRTLSIPDSDRLWFSFGAGYQASKDLTLDMSLTYIKSHGDAPITESVALNEQASALYQGEISGDVWLAGVQATYRF</sequence>
<dbReference type="RefSeq" id="WP_136850330.1">
    <property type="nucleotide sequence ID" value="NZ_SWCI01000001.1"/>
</dbReference>
<dbReference type="Proteomes" id="UP000305674">
    <property type="component" value="Unassembled WGS sequence"/>
</dbReference>
<comment type="subcellular location">
    <subcellularLocation>
        <location evidence="1">Cell outer membrane</location>
        <topology evidence="1">Multi-pass membrane protein</topology>
    </subcellularLocation>
</comment>
<keyword evidence="6" id="KW-0472">Membrane</keyword>
<evidence type="ECO:0000256" key="8">
    <source>
        <dbReference type="SAM" id="SignalP"/>
    </source>
</evidence>
<evidence type="ECO:0000256" key="7">
    <source>
        <dbReference type="ARBA" id="ARBA00023237"/>
    </source>
</evidence>
<dbReference type="InterPro" id="IPR005017">
    <property type="entry name" value="OMPP1/FadL/TodX"/>
</dbReference>
<keyword evidence="5 8" id="KW-0732">Signal</keyword>
<dbReference type="EMBL" id="SWCI01000001">
    <property type="protein sequence ID" value="TKB51097.1"/>
    <property type="molecule type" value="Genomic_DNA"/>
</dbReference>
<evidence type="ECO:0000313" key="9">
    <source>
        <dbReference type="EMBL" id="TKB51097.1"/>
    </source>
</evidence>
<dbReference type="PANTHER" id="PTHR35093">
    <property type="entry name" value="OUTER MEMBRANE PROTEIN NMB0088-RELATED"/>
    <property type="match status" value="1"/>
</dbReference>
<accession>A0A4U1BKG5</accession>
<evidence type="ECO:0000256" key="6">
    <source>
        <dbReference type="ARBA" id="ARBA00023136"/>
    </source>
</evidence>
<evidence type="ECO:0000256" key="1">
    <source>
        <dbReference type="ARBA" id="ARBA00004571"/>
    </source>
</evidence>
<dbReference type="SUPFAM" id="SSF56935">
    <property type="entry name" value="Porins"/>
    <property type="match status" value="1"/>
</dbReference>
<dbReference type="Pfam" id="PF03349">
    <property type="entry name" value="Toluene_X"/>
    <property type="match status" value="1"/>
</dbReference>
<proteinExistence type="inferred from homology"/>